<dbReference type="PANTHER" id="PTHR11472:SF34">
    <property type="entry name" value="REGULATOR OF TELOMERE ELONGATION HELICASE 1"/>
    <property type="match status" value="1"/>
</dbReference>
<keyword evidence="12" id="KW-0234">DNA repair</keyword>
<evidence type="ECO:0000256" key="5">
    <source>
        <dbReference type="ARBA" id="ARBA00022763"/>
    </source>
</evidence>
<accession>A0A1M6VKE0</accession>
<dbReference type="InterPro" id="IPR010614">
    <property type="entry name" value="RAD3-like_helicase_DEAD"/>
</dbReference>
<evidence type="ECO:0000256" key="3">
    <source>
        <dbReference type="ARBA" id="ARBA00022723"/>
    </source>
</evidence>
<keyword evidence="9" id="KW-0408">Iron</keyword>
<dbReference type="SMART" id="SM00488">
    <property type="entry name" value="DEXDc2"/>
    <property type="match status" value="1"/>
</dbReference>
<dbReference type="CDD" id="cd06127">
    <property type="entry name" value="DEDDh"/>
    <property type="match status" value="1"/>
</dbReference>
<dbReference type="OrthoDB" id="9803913at2"/>
<dbReference type="Proteomes" id="UP000184310">
    <property type="component" value="Unassembled WGS sequence"/>
</dbReference>
<feature type="domain" description="Helicase ATP-binding" evidence="17">
    <location>
        <begin position="260"/>
        <end position="536"/>
    </location>
</feature>
<evidence type="ECO:0000313" key="19">
    <source>
        <dbReference type="Proteomes" id="UP000184310"/>
    </source>
</evidence>
<dbReference type="RefSeq" id="WP_072993829.1">
    <property type="nucleotide sequence ID" value="NZ_FQZB01000031.1"/>
</dbReference>
<dbReference type="Gene3D" id="3.30.420.10">
    <property type="entry name" value="Ribonuclease H-like superfamily/Ribonuclease H"/>
    <property type="match status" value="1"/>
</dbReference>
<dbReference type="InterPro" id="IPR014001">
    <property type="entry name" value="Helicase_ATP-bd"/>
</dbReference>
<organism evidence="18 19">
    <name type="scientific">Clostridium cavendishii DSM 21758</name>
    <dbReference type="NCBI Taxonomy" id="1121302"/>
    <lineage>
        <taxon>Bacteria</taxon>
        <taxon>Bacillati</taxon>
        <taxon>Bacillota</taxon>
        <taxon>Clostridia</taxon>
        <taxon>Eubacteriales</taxon>
        <taxon>Clostridiaceae</taxon>
        <taxon>Clostridium</taxon>
    </lineage>
</organism>
<dbReference type="GO" id="GO:0005524">
    <property type="term" value="F:ATP binding"/>
    <property type="evidence" value="ECO:0007669"/>
    <property type="project" value="UniProtKB-KW"/>
</dbReference>
<dbReference type="SMART" id="SM00487">
    <property type="entry name" value="DEXDc"/>
    <property type="match status" value="1"/>
</dbReference>
<evidence type="ECO:0000256" key="10">
    <source>
        <dbReference type="ARBA" id="ARBA00023014"/>
    </source>
</evidence>
<evidence type="ECO:0000256" key="11">
    <source>
        <dbReference type="ARBA" id="ARBA00023125"/>
    </source>
</evidence>
<dbReference type="EC" id="5.6.2.3" evidence="15"/>
<dbReference type="Pfam" id="PF06733">
    <property type="entry name" value="DEAD_2"/>
    <property type="match status" value="1"/>
</dbReference>
<evidence type="ECO:0000256" key="15">
    <source>
        <dbReference type="ARBA" id="ARBA00044969"/>
    </source>
</evidence>
<dbReference type="InterPro" id="IPR014013">
    <property type="entry name" value="Helic_SF1/SF2_ATP-bd_DinG/Rad3"/>
</dbReference>
<evidence type="ECO:0000256" key="4">
    <source>
        <dbReference type="ARBA" id="ARBA00022741"/>
    </source>
</evidence>
<dbReference type="GO" id="GO:0046872">
    <property type="term" value="F:metal ion binding"/>
    <property type="evidence" value="ECO:0007669"/>
    <property type="project" value="UniProtKB-KW"/>
</dbReference>
<dbReference type="SMART" id="SM00479">
    <property type="entry name" value="EXOIII"/>
    <property type="match status" value="1"/>
</dbReference>
<dbReference type="InterPro" id="IPR006555">
    <property type="entry name" value="ATP-dep_Helicase_C"/>
</dbReference>
<gene>
    <name evidence="18" type="ORF">SAMN02745163_04515</name>
</gene>
<protein>
    <recommendedName>
        <fullName evidence="15">DNA 5'-3' helicase</fullName>
        <ecNumber evidence="15">5.6.2.3</ecNumber>
    </recommendedName>
</protein>
<keyword evidence="11" id="KW-0238">DNA-binding</keyword>
<evidence type="ECO:0000256" key="9">
    <source>
        <dbReference type="ARBA" id="ARBA00023004"/>
    </source>
</evidence>
<evidence type="ECO:0000313" key="18">
    <source>
        <dbReference type="EMBL" id="SHK81960.1"/>
    </source>
</evidence>
<keyword evidence="13" id="KW-0413">Isomerase</keyword>
<dbReference type="InterPro" id="IPR012337">
    <property type="entry name" value="RNaseH-like_sf"/>
</dbReference>
<evidence type="ECO:0000256" key="2">
    <source>
        <dbReference type="ARBA" id="ARBA00022485"/>
    </source>
</evidence>
<comment type="similarity">
    <text evidence="14">Belongs to the helicase family. DinG subfamily.</text>
</comment>
<keyword evidence="2" id="KW-0004">4Fe-4S</keyword>
<dbReference type="AlphaFoldDB" id="A0A1M6VKE0"/>
<dbReference type="Gene3D" id="3.40.50.300">
    <property type="entry name" value="P-loop containing nucleotide triphosphate hydrolases"/>
    <property type="match status" value="2"/>
</dbReference>
<dbReference type="EMBL" id="FQZB01000031">
    <property type="protein sequence ID" value="SHK81960.1"/>
    <property type="molecule type" value="Genomic_DNA"/>
</dbReference>
<dbReference type="Pfam" id="PF13307">
    <property type="entry name" value="Helicase_C_2"/>
    <property type="match status" value="1"/>
</dbReference>
<dbReference type="GO" id="GO:0051539">
    <property type="term" value="F:4 iron, 4 sulfur cluster binding"/>
    <property type="evidence" value="ECO:0007669"/>
    <property type="project" value="UniProtKB-KW"/>
</dbReference>
<dbReference type="SMART" id="SM00491">
    <property type="entry name" value="HELICc2"/>
    <property type="match status" value="1"/>
</dbReference>
<keyword evidence="19" id="KW-1185">Reference proteome</keyword>
<dbReference type="GO" id="GO:0004527">
    <property type="term" value="F:exonuclease activity"/>
    <property type="evidence" value="ECO:0007669"/>
    <property type="project" value="UniProtKB-ARBA"/>
</dbReference>
<evidence type="ECO:0000256" key="12">
    <source>
        <dbReference type="ARBA" id="ARBA00023204"/>
    </source>
</evidence>
<evidence type="ECO:0000256" key="8">
    <source>
        <dbReference type="ARBA" id="ARBA00022840"/>
    </source>
</evidence>
<keyword evidence="8" id="KW-0067">ATP-binding</keyword>
<dbReference type="GO" id="GO:0006281">
    <property type="term" value="P:DNA repair"/>
    <property type="evidence" value="ECO:0007669"/>
    <property type="project" value="UniProtKB-KW"/>
</dbReference>
<evidence type="ECO:0000256" key="16">
    <source>
        <dbReference type="ARBA" id="ARBA00048954"/>
    </source>
</evidence>
<dbReference type="Pfam" id="PF00929">
    <property type="entry name" value="RNase_T"/>
    <property type="match status" value="1"/>
</dbReference>
<evidence type="ECO:0000256" key="1">
    <source>
        <dbReference type="ARBA" id="ARBA00001966"/>
    </source>
</evidence>
<keyword evidence="3" id="KW-0479">Metal-binding</keyword>
<dbReference type="GO" id="GO:0043139">
    <property type="term" value="F:5'-3' DNA helicase activity"/>
    <property type="evidence" value="ECO:0007669"/>
    <property type="project" value="UniProtKB-EC"/>
</dbReference>
<dbReference type="PROSITE" id="PS51193">
    <property type="entry name" value="HELICASE_ATP_BIND_2"/>
    <property type="match status" value="1"/>
</dbReference>
<evidence type="ECO:0000256" key="6">
    <source>
        <dbReference type="ARBA" id="ARBA00022801"/>
    </source>
</evidence>
<comment type="catalytic activity">
    <reaction evidence="16">
        <text>ATP + H2O = ADP + phosphate + H(+)</text>
        <dbReference type="Rhea" id="RHEA:13065"/>
        <dbReference type="ChEBI" id="CHEBI:15377"/>
        <dbReference type="ChEBI" id="CHEBI:15378"/>
        <dbReference type="ChEBI" id="CHEBI:30616"/>
        <dbReference type="ChEBI" id="CHEBI:43474"/>
        <dbReference type="ChEBI" id="CHEBI:456216"/>
        <dbReference type="EC" id="5.6.2.3"/>
    </reaction>
</comment>
<dbReference type="STRING" id="1121302.SAMN02745163_04515"/>
<name>A0A1M6VKE0_9CLOT</name>
<dbReference type="InterPro" id="IPR013520">
    <property type="entry name" value="Ribonucl_H"/>
</dbReference>
<keyword evidence="5" id="KW-0227">DNA damage</keyword>
<dbReference type="SUPFAM" id="SSF53098">
    <property type="entry name" value="Ribonuclease H-like"/>
    <property type="match status" value="1"/>
</dbReference>
<dbReference type="SUPFAM" id="SSF52540">
    <property type="entry name" value="P-loop containing nucleoside triphosphate hydrolases"/>
    <property type="match status" value="1"/>
</dbReference>
<evidence type="ECO:0000256" key="13">
    <source>
        <dbReference type="ARBA" id="ARBA00023235"/>
    </source>
</evidence>
<dbReference type="Pfam" id="PF00270">
    <property type="entry name" value="DEAD"/>
    <property type="match status" value="1"/>
</dbReference>
<reference evidence="18 19" key="1">
    <citation type="submission" date="2016-11" db="EMBL/GenBank/DDBJ databases">
        <authorList>
            <person name="Jaros S."/>
            <person name="Januszkiewicz K."/>
            <person name="Wedrychowicz H."/>
        </authorList>
    </citation>
    <scope>NUCLEOTIDE SEQUENCE [LARGE SCALE GENOMIC DNA]</scope>
    <source>
        <strain evidence="18 19">DSM 21758</strain>
    </source>
</reference>
<keyword evidence="7 18" id="KW-0347">Helicase</keyword>
<dbReference type="InterPro" id="IPR027417">
    <property type="entry name" value="P-loop_NTPase"/>
</dbReference>
<dbReference type="InterPro" id="IPR045028">
    <property type="entry name" value="DinG/Rad3-like"/>
</dbReference>
<dbReference type="PANTHER" id="PTHR11472">
    <property type="entry name" value="DNA REPAIR DEAD HELICASE RAD3/XP-D SUBFAMILY MEMBER"/>
    <property type="match status" value="1"/>
</dbReference>
<keyword evidence="10" id="KW-0411">Iron-sulfur</keyword>
<keyword evidence="4" id="KW-0547">Nucleotide-binding</keyword>
<proteinExistence type="inferred from homology"/>
<dbReference type="InterPro" id="IPR036397">
    <property type="entry name" value="RNaseH_sf"/>
</dbReference>
<dbReference type="InterPro" id="IPR011545">
    <property type="entry name" value="DEAD/DEAH_box_helicase_dom"/>
</dbReference>
<comment type="cofactor">
    <cofactor evidence="1">
        <name>[4Fe-4S] cluster</name>
        <dbReference type="ChEBI" id="CHEBI:49883"/>
    </cofactor>
</comment>
<dbReference type="GO" id="GO:0016818">
    <property type="term" value="F:hydrolase activity, acting on acid anhydrides, in phosphorus-containing anhydrides"/>
    <property type="evidence" value="ECO:0007669"/>
    <property type="project" value="InterPro"/>
</dbReference>
<dbReference type="GO" id="GO:0003677">
    <property type="term" value="F:DNA binding"/>
    <property type="evidence" value="ECO:0007669"/>
    <property type="project" value="UniProtKB-KW"/>
</dbReference>
<evidence type="ECO:0000259" key="17">
    <source>
        <dbReference type="PROSITE" id="PS51193"/>
    </source>
</evidence>
<evidence type="ECO:0000256" key="14">
    <source>
        <dbReference type="ARBA" id="ARBA00038058"/>
    </source>
</evidence>
<sequence>MTKFNTINLNELKSYFKNVVYLDIETSGLNASLYGNKSKSEILEIGAIKFTDGTPSVFHTFIRPKFGIPETIFDLCEDLNAEDLNNGIDISEALFKLSNFLEDLPLICHKGKFQHAFLTSYYREHSLNFKNEILDTMELFALLEPYHKEFNLDYFIKQKLSGSLNYEKNRALEDAKDTILVLNQVLENNNITIFLNDYSINLLNWNWLSYLTNYSTHVETEKIFKGSMPISSINMKTERKKIGNLKLIKECEESLKDIELWKEISPNYIFRKAQYEVTKNVRKSINQKAFSIMEAPTGTGKSVAYLLPSIYSALHGERVFISTNTKELQNQLVSKDIPNLLNAFNLNNKLDYKVIKGKNNYICPEVLDDLLKHSLSNQLPDRLGLVYLHRYASNGKFGDIEDINQWVVDNFNLKPVVTLCNAGNDGCDINSCSRLCFYKESIEALDDTNLIILNHALLLRWPYKQEIKNVILDEAHNLRDLLFEVYAERISSLDIIKLLDEIVSKDGQGALVYVWRSLKNKENSSIDKIREYISSAKASIDAIGKVSKENMNLLYNLDISFNKDFANYSKVLTAMKILIEDLNLVYRPLKKLIDYNNLDDENSKNKKGIILVKKCDKLKAIIDFLNSFIMPEEEFKCNGFVCNKDSFFWEAYIKDLNPANYFCDRFLKTLDSCVFLSATLKTSGKYEDLKKALAINSVEDKQTIEITDIDNTFDLKKRAIICATNDNISYDSSNFISYLVENILKLTSIVPGNILVLFTSKNRQENFKNLILPELNKRHIRLYENKKDVVHLKDRSKKSVLIGSKGFFEGIDVAGDGLNCVVLEKLPNISPTDPLFKKLISKQKVDYAYGEINEPRVLTSFKQCFGRLIRTEYDFGYFLVMDGGTNSRIWSKIGKEYPGVRLYHSSIDSIIKSMPNNYKSWESMNFDKLILETKEQLATELKKVNFKDYKILEDTLNDFYKTKFKEKKLTKSINLYIENKSINAYHESDNSQAYLKNKNILFSVLKSLI</sequence>
<keyword evidence="6" id="KW-0378">Hydrolase</keyword>
<evidence type="ECO:0000256" key="7">
    <source>
        <dbReference type="ARBA" id="ARBA00022806"/>
    </source>
</evidence>
<dbReference type="InterPro" id="IPR006554">
    <property type="entry name" value="Helicase-like_DEXD_c2"/>
</dbReference>